<accession>A0A139SJ60</accession>
<dbReference type="CDD" id="cd00118">
    <property type="entry name" value="LysM"/>
    <property type="match status" value="1"/>
</dbReference>
<evidence type="ECO:0000256" key="1">
    <source>
        <dbReference type="ARBA" id="ARBA00038420"/>
    </source>
</evidence>
<dbReference type="InterPro" id="IPR018392">
    <property type="entry name" value="LysM"/>
</dbReference>
<dbReference type="InterPro" id="IPR050570">
    <property type="entry name" value="Cell_wall_metabolism_enzyme"/>
</dbReference>
<dbReference type="EMBL" id="LSZO01000211">
    <property type="protein sequence ID" value="KXU34615.1"/>
    <property type="molecule type" value="Genomic_DNA"/>
</dbReference>
<dbReference type="GO" id="GO:0032153">
    <property type="term" value="C:cell division site"/>
    <property type="evidence" value="ECO:0007669"/>
    <property type="project" value="TreeGrafter"/>
</dbReference>
<feature type="region of interest" description="Disordered" evidence="2">
    <location>
        <begin position="76"/>
        <end position="138"/>
    </location>
</feature>
<gene>
    <name evidence="4" type="ORF">AXE65_06875</name>
</gene>
<dbReference type="PANTHER" id="PTHR21666:SF263">
    <property type="entry name" value="MUREIN HYDROLASE ACTIVATOR NLPD"/>
    <property type="match status" value="1"/>
</dbReference>
<dbReference type="Pfam" id="PF01551">
    <property type="entry name" value="Peptidase_M23"/>
    <property type="match status" value="1"/>
</dbReference>
<dbReference type="Proteomes" id="UP000072660">
    <property type="component" value="Unassembled WGS sequence"/>
</dbReference>
<dbReference type="AlphaFoldDB" id="A0A139SJ60"/>
<sequence>MFSAFWLSACTTTSRAPTSAKVRVIPKVMHGQYVVRRGDTLYSIARRHGWDWKALAAHNRIGSPYRLKVGQIIRFDNRPLPRQTPASAPRRSTPPPRQTASKPPATPSKPKPSVSRQPAKTTNPPPRQTPPAAGSAALSAIQWRWPTDGTLIARFAANNGLNKGIDIAGKAGQPVKAAADGLVTYAGNGLYGNGEALVIKHGTSLVVSVYGHNRRLLVKEGQQVKAGQVIAEMGASGTDRVKLHFEIRYQSQAVDPLLYLPKR</sequence>
<evidence type="ECO:0000259" key="3">
    <source>
        <dbReference type="PROSITE" id="PS51782"/>
    </source>
</evidence>
<dbReference type="InterPro" id="IPR036779">
    <property type="entry name" value="LysM_dom_sf"/>
</dbReference>
<dbReference type="GO" id="GO:0009279">
    <property type="term" value="C:cell outer membrane"/>
    <property type="evidence" value="ECO:0007669"/>
    <property type="project" value="TreeGrafter"/>
</dbReference>
<keyword evidence="5" id="KW-1185">Reference proteome</keyword>
<comment type="similarity">
    <text evidence="1">Belongs to the E.coli NlpD/Haemophilus LppB family.</text>
</comment>
<dbReference type="CDD" id="cd12797">
    <property type="entry name" value="M23_peptidase"/>
    <property type="match status" value="1"/>
</dbReference>
<feature type="domain" description="LysM" evidence="3">
    <location>
        <begin position="31"/>
        <end position="75"/>
    </location>
</feature>
<dbReference type="PROSITE" id="PS51782">
    <property type="entry name" value="LYSM"/>
    <property type="match status" value="1"/>
</dbReference>
<evidence type="ECO:0000256" key="2">
    <source>
        <dbReference type="SAM" id="MobiDB-lite"/>
    </source>
</evidence>
<dbReference type="GO" id="GO:0004222">
    <property type="term" value="F:metalloendopeptidase activity"/>
    <property type="evidence" value="ECO:0007669"/>
    <property type="project" value="TreeGrafter"/>
</dbReference>
<proteinExistence type="inferred from homology"/>
<evidence type="ECO:0000313" key="4">
    <source>
        <dbReference type="EMBL" id="KXU34615.1"/>
    </source>
</evidence>
<name>A0A139SJ60_9GAMM</name>
<dbReference type="Gene3D" id="2.70.70.10">
    <property type="entry name" value="Glucose Permease (Domain IIA)"/>
    <property type="match status" value="1"/>
</dbReference>
<dbReference type="SUPFAM" id="SSF51261">
    <property type="entry name" value="Duplicated hybrid motif"/>
    <property type="match status" value="1"/>
</dbReference>
<dbReference type="SMART" id="SM00257">
    <property type="entry name" value="LysM"/>
    <property type="match status" value="1"/>
</dbReference>
<protein>
    <recommendedName>
        <fullName evidence="3">LysM domain-containing protein</fullName>
    </recommendedName>
</protein>
<dbReference type="Pfam" id="PF01476">
    <property type="entry name" value="LysM"/>
    <property type="match status" value="1"/>
</dbReference>
<dbReference type="PANTHER" id="PTHR21666">
    <property type="entry name" value="PEPTIDASE-RELATED"/>
    <property type="match status" value="1"/>
</dbReference>
<evidence type="ECO:0000313" key="5">
    <source>
        <dbReference type="Proteomes" id="UP000072660"/>
    </source>
</evidence>
<comment type="caution">
    <text evidence="4">The sequence shown here is derived from an EMBL/GenBank/DDBJ whole genome shotgun (WGS) entry which is preliminary data.</text>
</comment>
<reference evidence="4 5" key="1">
    <citation type="submission" date="2016-02" db="EMBL/GenBank/DDBJ databases">
        <authorList>
            <person name="Wen L."/>
            <person name="He K."/>
            <person name="Yang H."/>
        </authorList>
    </citation>
    <scope>NUCLEOTIDE SEQUENCE [LARGE SCALE GENOMIC DNA]</scope>
    <source>
        <strain evidence="4 5">CV58</strain>
    </source>
</reference>
<dbReference type="Gene3D" id="3.10.350.10">
    <property type="entry name" value="LysM domain"/>
    <property type="match status" value="1"/>
</dbReference>
<dbReference type="InterPro" id="IPR016047">
    <property type="entry name" value="M23ase_b-sheet_dom"/>
</dbReference>
<organism evidence="4 5">
    <name type="scientific">Ventosimonas gracilis</name>
    <dbReference type="NCBI Taxonomy" id="1680762"/>
    <lineage>
        <taxon>Bacteria</taxon>
        <taxon>Pseudomonadati</taxon>
        <taxon>Pseudomonadota</taxon>
        <taxon>Gammaproteobacteria</taxon>
        <taxon>Pseudomonadales</taxon>
        <taxon>Ventosimonadaceae</taxon>
        <taxon>Ventosimonas</taxon>
    </lineage>
</organism>
<dbReference type="InterPro" id="IPR011055">
    <property type="entry name" value="Dup_hybrid_motif"/>
</dbReference>